<dbReference type="GO" id="GO:0032426">
    <property type="term" value="C:stereocilium tip"/>
    <property type="evidence" value="ECO:0007669"/>
    <property type="project" value="TreeGrafter"/>
</dbReference>
<dbReference type="SMART" id="SM00228">
    <property type="entry name" value="PDZ"/>
    <property type="match status" value="3"/>
</dbReference>
<dbReference type="GeneID" id="106062527"/>
<dbReference type="OrthoDB" id="10029564at2759"/>
<feature type="region of interest" description="Disordered" evidence="4">
    <location>
        <begin position="609"/>
        <end position="649"/>
    </location>
</feature>
<gene>
    <name evidence="7" type="primary">LOC106062527</name>
</gene>
<evidence type="ECO:0000256" key="1">
    <source>
        <dbReference type="ARBA" id="ARBA00004316"/>
    </source>
</evidence>
<feature type="domain" description="PDZ" evidence="5">
    <location>
        <begin position="166"/>
        <end position="238"/>
    </location>
</feature>
<dbReference type="PANTHER" id="PTHR23116:SF29">
    <property type="entry name" value="PDZ DOMAIN-CONTAINING PROTEIN 7"/>
    <property type="match status" value="1"/>
</dbReference>
<dbReference type="GO" id="GO:0005886">
    <property type="term" value="C:plasma membrane"/>
    <property type="evidence" value="ECO:0007669"/>
    <property type="project" value="TreeGrafter"/>
</dbReference>
<feature type="domain" description="PDZ" evidence="5">
    <location>
        <begin position="1127"/>
        <end position="1198"/>
    </location>
</feature>
<dbReference type="Gene3D" id="1.20.1160.20">
    <property type="match status" value="2"/>
</dbReference>
<feature type="compositionally biased region" description="Basic and acidic residues" evidence="4">
    <location>
        <begin position="140"/>
        <end position="149"/>
    </location>
</feature>
<name>A0A9W3BGP0_BIOGL</name>
<dbReference type="FunFam" id="2.30.42.10:FF:000087">
    <property type="entry name" value="Whirlin a"/>
    <property type="match status" value="1"/>
</dbReference>
<feature type="compositionally biased region" description="Polar residues" evidence="4">
    <location>
        <begin position="794"/>
        <end position="809"/>
    </location>
</feature>
<feature type="domain" description="PDZ" evidence="5">
    <location>
        <begin position="303"/>
        <end position="372"/>
    </location>
</feature>
<dbReference type="SUPFAM" id="SSF50156">
    <property type="entry name" value="PDZ domain-like"/>
    <property type="match status" value="3"/>
</dbReference>
<proteinExistence type="predicted"/>
<evidence type="ECO:0000256" key="2">
    <source>
        <dbReference type="ARBA" id="ARBA00022737"/>
    </source>
</evidence>
<feature type="compositionally biased region" description="Polar residues" evidence="4">
    <location>
        <begin position="110"/>
        <end position="119"/>
    </location>
</feature>
<dbReference type="RefSeq" id="XP_055898608.1">
    <property type="nucleotide sequence ID" value="XM_056042633.1"/>
</dbReference>
<accession>A0A9W3BGP0</accession>
<sequence>MAPSIRQLQEALYTHLDDLEKNVFIEALSSYGRSRDVFELVNALKKVLNTPAKRELFPLVKRVIKHEDVDAFDLLTRDEKQHSTLPRPYLYRPHIADLTVLNKSRAMSAGNRTPSQAGTAKSEAQRSSTSTQHRSRARSKSVERGEKHKTLSRSSSKSNILGEIVEIDVGEPDGEDGGYGFTFRGGADIGVGIYVSSVDNGSNAQVRGLTVGDLIVEANNISFADVTHDEAARIIKAATRLHLTVSRVGRVPGKLTVLETFTWTDPKGRPVSPPLPGSGLAAGEDDGRRKSATLMLKGSDERKVNIVVQKGQGLGIMVRGGKEYGLGIFISGIDPFSVAENAGLKLGDQILDVNGRSFLDISHSEAVKQLKKRRHLMMTVRDVGKIPFSKTTIDETGWIESTKVESYEKSSSSRRSADGSVTDLDTQKKTTFLKGLGAMLSMSLPNSGHYKGQFHEQVRLLLNESEQASLSYYMAEYDKRAVSVQGLVQALFELLNTMAKFTLMSEIRLMIRSNDLAIFDELLAKRQIDQSLKEARKLLTNDVMSVGSYDSNDALKDDVHKRTLFSQQKPASGGLQTMESIHYSKKFQDSPHSFQLKSDSIRRLSTSTPNFTEVEKQIASKSRSRSRSPNSAHHIMQEMSPRITMRKQSREDNVRIVGKLDDPSDDSGVEINGQIFNGQTSVQHFQSSVYQPRRQDGHKHRSSTLEKITNHLNYSKKTNPVIENGLMPRQQTSNMKASKSANELNIKKKDHFRVIEHVAEVHSTRSETETRQREIHSHQSHSRLASDEKDDGNKGSQINISPISVTVENARNKEIETNKMQYTRVDKLHAETPSESQSRKKDVSLKTQFEGASSIRLGNQAENKVSQISPASHSVRFRNTDSYITINGNPGPPPQRHQTIIQNTFSLSAPPPPPPPPSPPSSAREERINSLKVDIEGRSKPKSVKPSVTPRISSHAQRSTQHVLETSIVSPANHKQPSVEDPANQPKKQRLFSSPAKTGSKKLPSQANKHSTTISVPFIKINSDNSPLVAASLSRRDVTSASNDFVPISNDKEFSPEGHRQFSTFHVNSRNTKSPTNGSSAGSSMVETYKNVTRITVGKSSTTRTNLPVEIIKEKAAERYGDIPLEVVYIYRSKPTLGVAIEGGANTRQPLPKVINVQPGGSAYESGGLRVGHVILEVNGQPAVGLSHSDTARLIAEAFKNKDNDRMELLVTEWSDTLLDTITVDVGLLKV</sequence>
<dbReference type="AlphaFoldDB" id="A0A9W3BGP0"/>
<reference evidence="7" key="1">
    <citation type="submission" date="2025-08" db="UniProtKB">
        <authorList>
            <consortium name="RefSeq"/>
        </authorList>
    </citation>
    <scope>IDENTIFICATION</scope>
</reference>
<dbReference type="OMA" id="LYRPHIA"/>
<feature type="compositionally biased region" description="Polar residues" evidence="4">
    <location>
        <begin position="950"/>
        <end position="976"/>
    </location>
</feature>
<dbReference type="Gene3D" id="2.30.42.10">
    <property type="match status" value="3"/>
</dbReference>
<feature type="region of interest" description="Disordered" evidence="4">
    <location>
        <begin position="760"/>
        <end position="812"/>
    </location>
</feature>
<dbReference type="GO" id="GO:0002142">
    <property type="term" value="C:stereocilia ankle link complex"/>
    <property type="evidence" value="ECO:0007669"/>
    <property type="project" value="TreeGrafter"/>
</dbReference>
<evidence type="ECO:0000313" key="7">
    <source>
        <dbReference type="RefSeq" id="XP_055898608.1"/>
    </source>
</evidence>
<dbReference type="CDD" id="cd06742">
    <property type="entry name" value="PDZ3_FL-whirlin-like"/>
    <property type="match status" value="1"/>
</dbReference>
<feature type="region of interest" description="Disordered" evidence="4">
    <location>
        <begin position="266"/>
        <end position="287"/>
    </location>
</feature>
<evidence type="ECO:0000256" key="4">
    <source>
        <dbReference type="SAM" id="MobiDB-lite"/>
    </source>
</evidence>
<evidence type="ECO:0000259" key="5">
    <source>
        <dbReference type="PROSITE" id="PS50106"/>
    </source>
</evidence>
<protein>
    <submittedName>
        <fullName evidence="7">Whirlin-like</fullName>
    </submittedName>
</protein>
<keyword evidence="6" id="KW-1185">Reference proteome</keyword>
<feature type="compositionally biased region" description="Polar residues" evidence="4">
    <location>
        <begin position="854"/>
        <end position="872"/>
    </location>
</feature>
<dbReference type="Pfam" id="PF00595">
    <property type="entry name" value="PDZ"/>
    <property type="match status" value="3"/>
</dbReference>
<dbReference type="InterPro" id="IPR036034">
    <property type="entry name" value="PDZ_sf"/>
</dbReference>
<dbReference type="PROSITE" id="PS50106">
    <property type="entry name" value="PDZ"/>
    <property type="match status" value="3"/>
</dbReference>
<dbReference type="FunFam" id="2.30.42.10:FF:000079">
    <property type="entry name" value="Whirlin a"/>
    <property type="match status" value="1"/>
</dbReference>
<feature type="region of interest" description="Disordered" evidence="4">
    <location>
        <begin position="854"/>
        <end position="876"/>
    </location>
</feature>
<feature type="region of interest" description="Disordered" evidence="4">
    <location>
        <begin position="905"/>
        <end position="1009"/>
    </location>
</feature>
<organism evidence="6 7">
    <name type="scientific">Biomphalaria glabrata</name>
    <name type="common">Bloodfluke planorb</name>
    <name type="synonym">Freshwater snail</name>
    <dbReference type="NCBI Taxonomy" id="6526"/>
    <lineage>
        <taxon>Eukaryota</taxon>
        <taxon>Metazoa</taxon>
        <taxon>Spiralia</taxon>
        <taxon>Lophotrochozoa</taxon>
        <taxon>Mollusca</taxon>
        <taxon>Gastropoda</taxon>
        <taxon>Heterobranchia</taxon>
        <taxon>Euthyneura</taxon>
        <taxon>Panpulmonata</taxon>
        <taxon>Hygrophila</taxon>
        <taxon>Lymnaeoidea</taxon>
        <taxon>Planorbidae</taxon>
        <taxon>Biomphalaria</taxon>
    </lineage>
</organism>
<feature type="compositionally biased region" description="Basic and acidic residues" evidence="4">
    <location>
        <begin position="923"/>
        <end position="939"/>
    </location>
</feature>
<keyword evidence="2" id="KW-0677">Repeat</keyword>
<dbReference type="InterPro" id="IPR001478">
    <property type="entry name" value="PDZ"/>
</dbReference>
<feature type="region of interest" description="Disordered" evidence="4">
    <location>
        <begin position="108"/>
        <end position="157"/>
    </location>
</feature>
<comment type="subcellular location">
    <subcellularLocation>
        <location evidence="1">Cell projection</location>
    </subcellularLocation>
</comment>
<dbReference type="Proteomes" id="UP001165740">
    <property type="component" value="Chromosome 9"/>
</dbReference>
<feature type="compositionally biased region" description="Pro residues" evidence="4">
    <location>
        <begin position="909"/>
        <end position="920"/>
    </location>
</feature>
<feature type="compositionally biased region" description="Basic and acidic residues" evidence="4">
    <location>
        <begin position="760"/>
        <end position="777"/>
    </location>
</feature>
<evidence type="ECO:0000256" key="3">
    <source>
        <dbReference type="ARBA" id="ARBA00023273"/>
    </source>
</evidence>
<dbReference type="PANTHER" id="PTHR23116">
    <property type="entry name" value="PDZ DOMAIN CONTAINING WHIRLIN AND HARMONIN-RELATED"/>
    <property type="match status" value="1"/>
</dbReference>
<dbReference type="CDD" id="cd06741">
    <property type="entry name" value="PDZ2_FL-whirlin"/>
    <property type="match status" value="1"/>
</dbReference>
<dbReference type="InterPro" id="IPR051844">
    <property type="entry name" value="USH2_Complex_Protein"/>
</dbReference>
<dbReference type="GO" id="GO:0005929">
    <property type="term" value="C:cilium"/>
    <property type="evidence" value="ECO:0007669"/>
    <property type="project" value="TreeGrafter"/>
</dbReference>
<feature type="compositionally biased region" description="Polar residues" evidence="4">
    <location>
        <begin position="991"/>
        <end position="1009"/>
    </location>
</feature>
<keyword evidence="3" id="KW-0966">Cell projection</keyword>
<feature type="compositionally biased region" description="Basic and acidic residues" evidence="4">
    <location>
        <begin position="784"/>
        <end position="793"/>
    </location>
</feature>
<evidence type="ECO:0000313" key="6">
    <source>
        <dbReference type="Proteomes" id="UP001165740"/>
    </source>
</evidence>